<dbReference type="EMBL" id="JAFREL020000001">
    <property type="protein sequence ID" value="MEO1770220.1"/>
    <property type="molecule type" value="Genomic_DNA"/>
</dbReference>
<keyword evidence="1" id="KW-0812">Transmembrane</keyword>
<keyword evidence="1" id="KW-0472">Membrane</keyword>
<dbReference type="InterPro" id="IPR021205">
    <property type="entry name" value="Lanti_perm_SpaE/MutE/EpiE-like"/>
</dbReference>
<dbReference type="NCBIfam" id="TIGR03732">
    <property type="entry name" value="lanti_perm_MutE"/>
    <property type="match status" value="1"/>
</dbReference>
<feature type="transmembrane region" description="Helical" evidence="1">
    <location>
        <begin position="137"/>
        <end position="163"/>
    </location>
</feature>
<evidence type="ECO:0000256" key="1">
    <source>
        <dbReference type="SAM" id="Phobius"/>
    </source>
</evidence>
<name>A0ABV0ENM4_9ENTE</name>
<feature type="transmembrane region" description="Helical" evidence="1">
    <location>
        <begin position="46"/>
        <end position="66"/>
    </location>
</feature>
<comment type="caution">
    <text evidence="2">The sequence shown here is derived from an EMBL/GenBank/DDBJ whole genome shotgun (WGS) entry which is preliminary data.</text>
</comment>
<feature type="transmembrane region" description="Helical" evidence="1">
    <location>
        <begin position="213"/>
        <end position="236"/>
    </location>
</feature>
<accession>A0ABV0ENM4</accession>
<proteinExistence type="predicted"/>
<dbReference type="RefSeq" id="WP_207705377.1">
    <property type="nucleotide sequence ID" value="NZ_JAFREL020000001.1"/>
</dbReference>
<evidence type="ECO:0000313" key="2">
    <source>
        <dbReference type="EMBL" id="MEO1770220.1"/>
    </source>
</evidence>
<dbReference type="CDD" id="cd21807">
    <property type="entry name" value="ABC-2_lan_permease_MutE_EpiE-like"/>
    <property type="match status" value="1"/>
</dbReference>
<protein>
    <recommendedName>
        <fullName evidence="4">Lantibiotic immunity ABC transporter MutE/EpiE family permease subunit</fullName>
    </recommendedName>
</protein>
<reference evidence="2 3" key="1">
    <citation type="submission" date="2021-03" db="EMBL/GenBank/DDBJ databases">
        <authorList>
            <person name="Gilmore M.S."/>
            <person name="Schwartzman J."/>
            <person name="Van Tyne D."/>
            <person name="Martin M."/>
            <person name="Earl A.M."/>
            <person name="Manson A.L."/>
            <person name="Straub T."/>
            <person name="Salamzade R."/>
            <person name="Saavedra J."/>
            <person name="Lebreton F."/>
            <person name="Prichula J."/>
            <person name="Schaufler K."/>
            <person name="Gaca A."/>
            <person name="Sgardioli B."/>
            <person name="Wagenaar J."/>
            <person name="Strong T."/>
        </authorList>
    </citation>
    <scope>NUCLEOTIDE SEQUENCE [LARGE SCALE GENOMIC DNA]</scope>
    <source>
        <strain evidence="2 3">665A</strain>
    </source>
</reference>
<gene>
    <name evidence="2" type="ORF">JZO67_002171</name>
</gene>
<reference evidence="2 3" key="2">
    <citation type="submission" date="2024-02" db="EMBL/GenBank/DDBJ databases">
        <title>The Genome Sequence of Enterococcus sp. DIV0159.</title>
        <authorList>
            <person name="Earl A."/>
            <person name="Manson A."/>
            <person name="Gilmore M."/>
            <person name="Sanders J."/>
            <person name="Shea T."/>
            <person name="Howe W."/>
            <person name="Livny J."/>
            <person name="Cuomo C."/>
            <person name="Neafsey D."/>
            <person name="Birren B."/>
        </authorList>
    </citation>
    <scope>NUCLEOTIDE SEQUENCE [LARGE SCALE GENOMIC DNA]</scope>
    <source>
        <strain evidence="2 3">665A</strain>
    </source>
</reference>
<evidence type="ECO:0008006" key="4">
    <source>
        <dbReference type="Google" id="ProtNLM"/>
    </source>
</evidence>
<organism evidence="2 3">
    <name type="scientific">Candidatus Enterococcus ferrettii</name>
    <dbReference type="NCBI Taxonomy" id="2815324"/>
    <lineage>
        <taxon>Bacteria</taxon>
        <taxon>Bacillati</taxon>
        <taxon>Bacillota</taxon>
        <taxon>Bacilli</taxon>
        <taxon>Lactobacillales</taxon>
        <taxon>Enterococcaceae</taxon>
        <taxon>Enterococcus</taxon>
    </lineage>
</organism>
<evidence type="ECO:0000313" key="3">
    <source>
        <dbReference type="Proteomes" id="UP000664357"/>
    </source>
</evidence>
<feature type="transmembrane region" description="Helical" evidence="1">
    <location>
        <begin position="98"/>
        <end position="117"/>
    </location>
</feature>
<keyword evidence="1" id="KW-1133">Transmembrane helix</keyword>
<feature type="transmembrane region" description="Helical" evidence="1">
    <location>
        <begin position="175"/>
        <end position="193"/>
    </location>
</feature>
<dbReference type="Proteomes" id="UP000664357">
    <property type="component" value="Unassembled WGS sequence"/>
</dbReference>
<sequence length="241" mass="26763">MGKLIQVEYIKGRRSFGRRSLLIFPLLVSLMAIFLMGGQFTQIGAYNWWYMMLLPAVTALVCINLINPDKRLDFFNTSILPTPQTKVWQAKIWTGCSYLLLANGLIFGLTTFSGWLFNTQYPVWSGLAAGLVLTITWIWQVPLAMFLATQFNSVVTFLSILALNIGFSGQPTAGGALWFIPFAIPARLMAAILGVNPNGVPMEAASPLYNTDVILPGIVITSTLFVLLFIATTKWFGQRRK</sequence>
<feature type="transmembrane region" description="Helical" evidence="1">
    <location>
        <begin position="21"/>
        <end position="40"/>
    </location>
</feature>
<keyword evidence="3" id="KW-1185">Reference proteome</keyword>